<keyword evidence="4" id="KW-1185">Reference proteome</keyword>
<dbReference type="InterPro" id="IPR049201">
    <property type="entry name" value="DUF6867"/>
</dbReference>
<reference evidence="3 4" key="1">
    <citation type="submission" date="2011-11" db="EMBL/GenBank/DDBJ databases">
        <title>Improved High-Quality Draft sequence of Beggiatoa alba B18lD.</title>
        <authorList>
            <consortium name="US DOE Joint Genome Institute"/>
            <person name="Lucas S."/>
            <person name="Han J."/>
            <person name="Lapidus A."/>
            <person name="Cheng J.-F."/>
            <person name="Goodwin L."/>
            <person name="Pitluck S."/>
            <person name="Peters L."/>
            <person name="Mikhailova N."/>
            <person name="Held B."/>
            <person name="Detter J.C."/>
            <person name="Han C."/>
            <person name="Tapia R."/>
            <person name="Land M."/>
            <person name="Hauser L."/>
            <person name="Kyrpides N."/>
            <person name="Ivanova N."/>
            <person name="Pagani I."/>
            <person name="Samuel K."/>
            <person name="Teske A."/>
            <person name="Mueller J."/>
            <person name="Woyke T."/>
        </authorList>
    </citation>
    <scope>NUCLEOTIDE SEQUENCE [LARGE SCALE GENOMIC DNA]</scope>
    <source>
        <strain evidence="3 4">B18LD</strain>
    </source>
</reference>
<feature type="domain" description="DUF6867" evidence="2">
    <location>
        <begin position="5"/>
        <end position="109"/>
    </location>
</feature>
<sequence>MNSHELLTFLLVSVLLFGSTAYMMGQAVAGQWQSHYLLIGYSLLLTLFERFILFALFKQDLLSITGYLLDFLLIYAFSRLGYRLTQVHKMVTQYPWLYEKVTPFNWREKSPV</sequence>
<dbReference type="STRING" id="395493.BegalDRAFT_0686"/>
<keyword evidence="1" id="KW-0472">Membrane</keyword>
<organism evidence="3 4">
    <name type="scientific">Beggiatoa alba B18LD</name>
    <dbReference type="NCBI Taxonomy" id="395493"/>
    <lineage>
        <taxon>Bacteria</taxon>
        <taxon>Pseudomonadati</taxon>
        <taxon>Pseudomonadota</taxon>
        <taxon>Gammaproteobacteria</taxon>
        <taxon>Thiotrichales</taxon>
        <taxon>Thiotrichaceae</taxon>
        <taxon>Beggiatoa</taxon>
    </lineage>
</organism>
<dbReference type="Proteomes" id="UP000005744">
    <property type="component" value="Unassembled WGS sequence"/>
</dbReference>
<dbReference type="Pfam" id="PF21741">
    <property type="entry name" value="DUF6867"/>
    <property type="match status" value="1"/>
</dbReference>
<proteinExistence type="predicted"/>
<evidence type="ECO:0000259" key="2">
    <source>
        <dbReference type="Pfam" id="PF21741"/>
    </source>
</evidence>
<protein>
    <recommendedName>
        <fullName evidence="2">DUF6867 domain-containing protein</fullName>
    </recommendedName>
</protein>
<dbReference type="AlphaFoldDB" id="I3CDA5"/>
<keyword evidence="1" id="KW-0812">Transmembrane</keyword>
<feature type="transmembrane region" description="Helical" evidence="1">
    <location>
        <begin position="39"/>
        <end position="57"/>
    </location>
</feature>
<dbReference type="RefSeq" id="WP_002683656.1">
    <property type="nucleotide sequence ID" value="NZ_JH600070.1"/>
</dbReference>
<keyword evidence="1" id="KW-1133">Transmembrane helix</keyword>
<feature type="transmembrane region" description="Helical" evidence="1">
    <location>
        <begin position="64"/>
        <end position="82"/>
    </location>
</feature>
<gene>
    <name evidence="3" type="ORF">BegalDRAFT_0686</name>
</gene>
<dbReference type="HOGENOM" id="CLU_147829_0_0_6"/>
<name>I3CDA5_9GAMM</name>
<dbReference type="EMBL" id="JH600070">
    <property type="protein sequence ID" value="EIJ41598.1"/>
    <property type="molecule type" value="Genomic_DNA"/>
</dbReference>
<evidence type="ECO:0000313" key="3">
    <source>
        <dbReference type="EMBL" id="EIJ41598.1"/>
    </source>
</evidence>
<evidence type="ECO:0000256" key="1">
    <source>
        <dbReference type="SAM" id="Phobius"/>
    </source>
</evidence>
<evidence type="ECO:0000313" key="4">
    <source>
        <dbReference type="Proteomes" id="UP000005744"/>
    </source>
</evidence>
<accession>I3CDA5</accession>
<dbReference type="eggNOG" id="ENOG5032SWS">
    <property type="taxonomic scope" value="Bacteria"/>
</dbReference>